<dbReference type="EMBL" id="CP002810">
    <property type="protein sequence ID" value="AEG44372.1"/>
    <property type="molecule type" value="Genomic_DNA"/>
</dbReference>
<dbReference type="PANTHER" id="PTHR11614">
    <property type="entry name" value="PHOSPHOLIPASE-RELATED"/>
    <property type="match status" value="1"/>
</dbReference>
<dbReference type="SUPFAM" id="SSF53474">
    <property type="entry name" value="alpha/beta-Hydrolases"/>
    <property type="match status" value="1"/>
</dbReference>
<organism evidence="3">
    <name type="scientific">Isoptericola variabilis (strain 225)</name>
    <dbReference type="NCBI Taxonomy" id="743718"/>
    <lineage>
        <taxon>Bacteria</taxon>
        <taxon>Bacillati</taxon>
        <taxon>Actinomycetota</taxon>
        <taxon>Actinomycetes</taxon>
        <taxon>Micrococcales</taxon>
        <taxon>Promicromonosporaceae</taxon>
        <taxon>Isoptericola</taxon>
    </lineage>
</organism>
<dbReference type="Proteomes" id="UP000009236">
    <property type="component" value="Chromosome"/>
</dbReference>
<dbReference type="STRING" id="743718.Isova_1620"/>
<dbReference type="Gene3D" id="3.40.50.1820">
    <property type="entry name" value="alpha/beta hydrolase"/>
    <property type="match status" value="1"/>
</dbReference>
<dbReference type="InterPro" id="IPR029058">
    <property type="entry name" value="AB_hydrolase_fold"/>
</dbReference>
<dbReference type="Pfam" id="PF12146">
    <property type="entry name" value="Hydrolase_4"/>
    <property type="match status" value="1"/>
</dbReference>
<gene>
    <name evidence="2" type="ordered locus">Isova_1620</name>
</gene>
<dbReference type="InterPro" id="IPR022742">
    <property type="entry name" value="Hydrolase_4"/>
</dbReference>
<accession>F6FVE5</accession>
<feature type="domain" description="Serine aminopeptidase S33" evidence="1">
    <location>
        <begin position="69"/>
        <end position="237"/>
    </location>
</feature>
<keyword evidence="2" id="KW-0378">Hydrolase</keyword>
<protein>
    <submittedName>
        <fullName evidence="2">Alpha/beta hydrolase fold family protein</fullName>
    </submittedName>
</protein>
<dbReference type="InterPro" id="IPR051044">
    <property type="entry name" value="MAG_DAG_Lipase"/>
</dbReference>
<dbReference type="AlphaFoldDB" id="F6FVE5"/>
<name>F6FVE5_ISOV2</name>
<dbReference type="KEGG" id="iva:Isova_1620"/>
<proteinExistence type="predicted"/>
<keyword evidence="3" id="KW-1185">Reference proteome</keyword>
<dbReference type="GO" id="GO:0016787">
    <property type="term" value="F:hydrolase activity"/>
    <property type="evidence" value="ECO:0007669"/>
    <property type="project" value="UniProtKB-KW"/>
</dbReference>
<evidence type="ECO:0000313" key="2">
    <source>
        <dbReference type="EMBL" id="AEG44372.1"/>
    </source>
</evidence>
<evidence type="ECO:0000259" key="1">
    <source>
        <dbReference type="Pfam" id="PF12146"/>
    </source>
</evidence>
<evidence type="ECO:0000313" key="3">
    <source>
        <dbReference type="Proteomes" id="UP000009236"/>
    </source>
</evidence>
<sequence length="351" mass="37668">MSCGVRHAPARVTAYDPTVPDHRDATDAVDLDLSVSELDWAPDVLLGDAFEAAPLGEATLVRPVDRPARPRATVLHVHGFNDYFFQDHLARAVTDAGHAFYAVDLRRAGRSLRPGDVPHFTTSLRELGEDVDAAARAVRALEPGAPLVVHAHSTGGLTASIWAHARRDEPGAGPDLLVLDSPFLNLHAAGLVRVVNAGAIEVLGRTRPMAVLSTSPSMYATYQLRANGGRWDFDPTLKRPESVPKRAGWVRAVVRAQVRLARGLEIPCPVLVATSASSGPDSPDNPDLDAQDTVLDVDLIDARARRLGERVDRLVVEGGVHDLTLSADGPRKAYLEGMLAWVAEHLPADAS</sequence>
<dbReference type="HOGENOM" id="CLU_051796_0_0_11"/>
<dbReference type="eggNOG" id="COG2267">
    <property type="taxonomic scope" value="Bacteria"/>
</dbReference>
<reference evidence="2 3" key="1">
    <citation type="submission" date="2011-05" db="EMBL/GenBank/DDBJ databases">
        <title>Complete sequence of Isoptericola variabilis 225.</title>
        <authorList>
            <consortium name="US DOE Joint Genome Institute"/>
            <person name="Lucas S."/>
            <person name="Han J."/>
            <person name="Lapidus A."/>
            <person name="Cheng J.-F."/>
            <person name="Goodwin L."/>
            <person name="Pitluck S."/>
            <person name="Peters L."/>
            <person name="Mikhailova N."/>
            <person name="Zeytun A."/>
            <person name="Han C."/>
            <person name="Tapia R."/>
            <person name="Land M."/>
            <person name="Hauser L."/>
            <person name="Kyrpides N."/>
            <person name="Ivanova N."/>
            <person name="Pagani I."/>
            <person name="Siebers A."/>
            <person name="Allgaier M."/>
            <person name="Thelen M."/>
            <person name="Hugenholtz P."/>
            <person name="Gladden J."/>
            <person name="Woyke T."/>
        </authorList>
    </citation>
    <scope>NUCLEOTIDE SEQUENCE [LARGE SCALE GENOMIC DNA]</scope>
    <source>
        <strain evidence="3">225</strain>
    </source>
</reference>